<keyword evidence="6" id="KW-1185">Reference proteome</keyword>
<accession>A0A9D4J7I8</accession>
<reference evidence="5" key="1">
    <citation type="journal article" date="2019" name="bioRxiv">
        <title>The Genome of the Zebra Mussel, Dreissena polymorpha: A Resource for Invasive Species Research.</title>
        <authorList>
            <person name="McCartney M.A."/>
            <person name="Auch B."/>
            <person name="Kono T."/>
            <person name="Mallez S."/>
            <person name="Zhang Y."/>
            <person name="Obille A."/>
            <person name="Becker A."/>
            <person name="Abrahante J.E."/>
            <person name="Garbe J."/>
            <person name="Badalamenti J.P."/>
            <person name="Herman A."/>
            <person name="Mangelson H."/>
            <person name="Liachko I."/>
            <person name="Sullivan S."/>
            <person name="Sone E.D."/>
            <person name="Koren S."/>
            <person name="Silverstein K.A.T."/>
            <person name="Beckman K.B."/>
            <person name="Gohl D.M."/>
        </authorList>
    </citation>
    <scope>NUCLEOTIDE SEQUENCE</scope>
    <source>
        <strain evidence="5">Duluth1</strain>
        <tissue evidence="5">Whole animal</tissue>
    </source>
</reference>
<dbReference type="AlphaFoldDB" id="A0A9D4J7I8"/>
<evidence type="ECO:0000256" key="3">
    <source>
        <dbReference type="SAM" id="SignalP"/>
    </source>
</evidence>
<dbReference type="SUPFAM" id="SSF53187">
    <property type="entry name" value="Zn-dependent exopeptidases"/>
    <property type="match status" value="1"/>
</dbReference>
<dbReference type="InterPro" id="IPR007484">
    <property type="entry name" value="Peptidase_M28"/>
</dbReference>
<dbReference type="EMBL" id="JAIWYP010000007">
    <property type="protein sequence ID" value="KAH3799039.1"/>
    <property type="molecule type" value="Genomic_DNA"/>
</dbReference>
<evidence type="ECO:0000313" key="5">
    <source>
        <dbReference type="EMBL" id="KAH3799039.1"/>
    </source>
</evidence>
<evidence type="ECO:0000256" key="1">
    <source>
        <dbReference type="ARBA" id="ARBA00001947"/>
    </source>
</evidence>
<dbReference type="PANTHER" id="PTHR12147:SF26">
    <property type="entry name" value="PEPTIDASE M28 DOMAIN-CONTAINING PROTEIN"/>
    <property type="match status" value="1"/>
</dbReference>
<feature type="domain" description="Peptidase M28" evidence="4">
    <location>
        <begin position="95"/>
        <end position="237"/>
    </location>
</feature>
<organism evidence="5 6">
    <name type="scientific">Dreissena polymorpha</name>
    <name type="common">Zebra mussel</name>
    <name type="synonym">Mytilus polymorpha</name>
    <dbReference type="NCBI Taxonomy" id="45954"/>
    <lineage>
        <taxon>Eukaryota</taxon>
        <taxon>Metazoa</taxon>
        <taxon>Spiralia</taxon>
        <taxon>Lophotrochozoa</taxon>
        <taxon>Mollusca</taxon>
        <taxon>Bivalvia</taxon>
        <taxon>Autobranchia</taxon>
        <taxon>Heteroconchia</taxon>
        <taxon>Euheterodonta</taxon>
        <taxon>Imparidentia</taxon>
        <taxon>Neoheterodontei</taxon>
        <taxon>Myida</taxon>
        <taxon>Dreissenoidea</taxon>
        <taxon>Dreissenidae</taxon>
        <taxon>Dreissena</taxon>
    </lineage>
</organism>
<dbReference type="Proteomes" id="UP000828390">
    <property type="component" value="Unassembled WGS sequence"/>
</dbReference>
<name>A0A9D4J7I8_DREPO</name>
<comment type="caution">
    <text evidence="5">The sequence shown here is derived from an EMBL/GenBank/DDBJ whole genome shotgun (WGS) entry which is preliminary data.</text>
</comment>
<protein>
    <recommendedName>
        <fullName evidence="4">Peptidase M28 domain-containing protein</fullName>
    </recommendedName>
</protein>
<comment type="similarity">
    <text evidence="2">Belongs to the peptidase M28 family. M28B subfamily.</text>
</comment>
<evidence type="ECO:0000259" key="4">
    <source>
        <dbReference type="Pfam" id="PF04389"/>
    </source>
</evidence>
<dbReference type="PANTHER" id="PTHR12147">
    <property type="entry name" value="METALLOPEPTIDASE M28 FAMILY MEMBER"/>
    <property type="match status" value="1"/>
</dbReference>
<dbReference type="Pfam" id="PF04389">
    <property type="entry name" value="Peptidase_M28"/>
    <property type="match status" value="1"/>
</dbReference>
<sequence length="423" mass="47125">MFMEMITMGSRGVLATLFLVVAITLFPQDCHSADIDRLNSTLRNYFSDKRHHIKNVTYKDTARNYIIHMFNEFGLQPQEHIFPMSDSANASNASNVIGVLNGSNIGTADDKPVGVSAHYDTYDISPGVNDNGSGMAALLEVARLLTDQHKKGFRRNNTIIFVAFDLEESSYAGSKQFKEGWLNPWTNRSYGKAASSITLQGIIVMDTVMAYNESNDTQRLPPGISVLFPTVKRSIESNGKRGDFIVNIYRKDKDSLLGKNFTSAWKKLSKLRIEELPLPFSNVTEMENKSLHNLLRSDHRSLWADDIPAIFLSDSAEYRGANEGCYHKTCDNITTMITDSNLKFLSTTTDAIVETLNTLAIQYCATPHAGRRSVRDLVALESTDFCKVNFNTTPKHGTSGCHPVIPESVRLTMVLATIIGIYL</sequence>
<dbReference type="GO" id="GO:0008235">
    <property type="term" value="F:metalloexopeptidase activity"/>
    <property type="evidence" value="ECO:0007669"/>
    <property type="project" value="InterPro"/>
</dbReference>
<gene>
    <name evidence="5" type="ORF">DPMN_152642</name>
</gene>
<dbReference type="InterPro" id="IPR045175">
    <property type="entry name" value="M28_fam"/>
</dbReference>
<evidence type="ECO:0000313" key="6">
    <source>
        <dbReference type="Proteomes" id="UP000828390"/>
    </source>
</evidence>
<reference evidence="5" key="2">
    <citation type="submission" date="2020-11" db="EMBL/GenBank/DDBJ databases">
        <authorList>
            <person name="McCartney M.A."/>
            <person name="Auch B."/>
            <person name="Kono T."/>
            <person name="Mallez S."/>
            <person name="Becker A."/>
            <person name="Gohl D.M."/>
            <person name="Silverstein K.A.T."/>
            <person name="Koren S."/>
            <person name="Bechman K.B."/>
            <person name="Herman A."/>
            <person name="Abrahante J.E."/>
            <person name="Garbe J."/>
        </authorList>
    </citation>
    <scope>NUCLEOTIDE SEQUENCE</scope>
    <source>
        <strain evidence="5">Duluth1</strain>
        <tissue evidence="5">Whole animal</tissue>
    </source>
</reference>
<feature type="signal peptide" evidence="3">
    <location>
        <begin position="1"/>
        <end position="32"/>
    </location>
</feature>
<proteinExistence type="inferred from homology"/>
<keyword evidence="3" id="KW-0732">Signal</keyword>
<evidence type="ECO:0000256" key="2">
    <source>
        <dbReference type="ARBA" id="ARBA00005634"/>
    </source>
</evidence>
<comment type="cofactor">
    <cofactor evidence="1">
        <name>Zn(2+)</name>
        <dbReference type="ChEBI" id="CHEBI:29105"/>
    </cofactor>
</comment>
<dbReference type="GO" id="GO:0006508">
    <property type="term" value="P:proteolysis"/>
    <property type="evidence" value="ECO:0007669"/>
    <property type="project" value="InterPro"/>
</dbReference>
<dbReference type="Gene3D" id="3.40.630.10">
    <property type="entry name" value="Zn peptidases"/>
    <property type="match status" value="1"/>
</dbReference>
<feature type="chain" id="PRO_5038350985" description="Peptidase M28 domain-containing protein" evidence="3">
    <location>
        <begin position="33"/>
        <end position="423"/>
    </location>
</feature>